<evidence type="ECO:0000313" key="3">
    <source>
        <dbReference type="Proteomes" id="UP001333996"/>
    </source>
</evidence>
<dbReference type="Pfam" id="PF13701">
    <property type="entry name" value="DDE_Tnp_1_4"/>
    <property type="match status" value="1"/>
</dbReference>
<reference evidence="2" key="1">
    <citation type="submission" date="2024-01" db="EMBL/GenBank/DDBJ databases">
        <title>First draft genome sequence data of TA4-1, the type strain of Gram-positive actinobacterium Streptomyces chiangmaiensis.</title>
        <authorList>
            <person name="Yasawong M."/>
            <person name="Nantapong N."/>
        </authorList>
    </citation>
    <scope>NUCLEOTIDE SEQUENCE</scope>
    <source>
        <strain evidence="2">TA4-1</strain>
    </source>
</reference>
<proteinExistence type="predicted"/>
<feature type="non-terminal residue" evidence="2">
    <location>
        <position position="1"/>
    </location>
</feature>
<evidence type="ECO:0000313" key="2">
    <source>
        <dbReference type="EMBL" id="MED7829070.1"/>
    </source>
</evidence>
<organism evidence="2 3">
    <name type="scientific">Streptomyces chiangmaiensis</name>
    <dbReference type="NCBI Taxonomy" id="766497"/>
    <lineage>
        <taxon>Bacteria</taxon>
        <taxon>Bacillati</taxon>
        <taxon>Actinomycetota</taxon>
        <taxon>Actinomycetes</taxon>
        <taxon>Kitasatosporales</taxon>
        <taxon>Streptomycetaceae</taxon>
        <taxon>Streptomyces</taxon>
    </lineage>
</organism>
<accession>A0ABU7FY49</accession>
<feature type="domain" description="Transposase DDE" evidence="1">
    <location>
        <begin position="11"/>
        <end position="227"/>
    </location>
</feature>
<evidence type="ECO:0000259" key="1">
    <source>
        <dbReference type="Pfam" id="PF13701"/>
    </source>
</evidence>
<dbReference type="EMBL" id="JAYWVC010000694">
    <property type="protein sequence ID" value="MED7829070.1"/>
    <property type="molecule type" value="Genomic_DNA"/>
</dbReference>
<comment type="caution">
    <text evidence="2">The sequence shown here is derived from an EMBL/GenBank/DDBJ whole genome shotgun (WGS) entry which is preliminary data.</text>
</comment>
<dbReference type="RefSeq" id="WP_329513347.1">
    <property type="nucleotide sequence ID" value="NZ_JAYWVC010000694.1"/>
</dbReference>
<gene>
    <name evidence="2" type="ORF">VXC91_46470</name>
</gene>
<name>A0ABU7FY49_9ACTN</name>
<dbReference type="InterPro" id="IPR025668">
    <property type="entry name" value="Tnp_DDE_dom"/>
</dbReference>
<feature type="non-terminal residue" evidence="2">
    <location>
        <position position="227"/>
    </location>
</feature>
<protein>
    <submittedName>
        <fullName evidence="2">Transposase</fullName>
    </submittedName>
</protein>
<sequence length="227" mass="23713">KVSHRPAELFAAFDDPDLIAHAGLVPTIRLAERCGLAALVAQKVKLTGAQNGAGTAPEAKVMSIVGGMVAGADSIDDLDVLRHGGLTRLFGGVRAPSTLGTFLRAFTWGHVRQLESAARAFTCNLAAHTGLIPQADEVVFVDIDSKVKQVYGPAKQGASFGYTKRRGLHFQIVTVKTSTCAPVIVATRLRKGSANSGKGAASLLREALSTVRAMGITAQIVVRADSA</sequence>
<dbReference type="Proteomes" id="UP001333996">
    <property type="component" value="Unassembled WGS sequence"/>
</dbReference>
<keyword evidence="3" id="KW-1185">Reference proteome</keyword>